<accession>A0A450WSV1</accession>
<dbReference type="InterPro" id="IPR025657">
    <property type="entry name" value="RadC_JAB"/>
</dbReference>
<keyword evidence="5" id="KW-0482">Metalloprotease</keyword>
<evidence type="ECO:0000256" key="2">
    <source>
        <dbReference type="ARBA" id="ARBA00022723"/>
    </source>
</evidence>
<reference evidence="8" key="1">
    <citation type="submission" date="2019-02" db="EMBL/GenBank/DDBJ databases">
        <authorList>
            <person name="Gruber-Vodicka R. H."/>
            <person name="Seah K. B. B."/>
        </authorList>
    </citation>
    <scope>NUCLEOTIDE SEQUENCE</scope>
    <source>
        <strain evidence="8">BECK_S313</strain>
    </source>
</reference>
<dbReference type="PROSITE" id="PS50249">
    <property type="entry name" value="MPN"/>
    <property type="match status" value="1"/>
</dbReference>
<dbReference type="PANTHER" id="PTHR30471">
    <property type="entry name" value="DNA REPAIR PROTEIN RADC"/>
    <property type="match status" value="1"/>
</dbReference>
<evidence type="ECO:0000256" key="4">
    <source>
        <dbReference type="ARBA" id="ARBA00022833"/>
    </source>
</evidence>
<dbReference type="GO" id="GO:0006508">
    <property type="term" value="P:proteolysis"/>
    <property type="evidence" value="ECO:0007669"/>
    <property type="project" value="UniProtKB-KW"/>
</dbReference>
<evidence type="ECO:0000256" key="6">
    <source>
        <dbReference type="RuleBase" id="RU003797"/>
    </source>
</evidence>
<evidence type="ECO:0000256" key="3">
    <source>
        <dbReference type="ARBA" id="ARBA00022801"/>
    </source>
</evidence>
<comment type="similarity">
    <text evidence="6">Belongs to the UPF0758 family.</text>
</comment>
<dbReference type="GO" id="GO:0046872">
    <property type="term" value="F:metal ion binding"/>
    <property type="evidence" value="ECO:0007669"/>
    <property type="project" value="UniProtKB-KW"/>
</dbReference>
<dbReference type="EMBL" id="CAADFK010000197">
    <property type="protein sequence ID" value="VFK20068.1"/>
    <property type="molecule type" value="Genomic_DNA"/>
</dbReference>
<dbReference type="CDD" id="cd08071">
    <property type="entry name" value="MPN_DUF2466"/>
    <property type="match status" value="1"/>
</dbReference>
<evidence type="ECO:0000313" key="8">
    <source>
        <dbReference type="EMBL" id="VFK20068.1"/>
    </source>
</evidence>
<dbReference type="NCBIfam" id="TIGR00608">
    <property type="entry name" value="radc"/>
    <property type="match status" value="1"/>
</dbReference>
<dbReference type="PANTHER" id="PTHR30471:SF3">
    <property type="entry name" value="UPF0758 PROTEIN YEES-RELATED"/>
    <property type="match status" value="1"/>
</dbReference>
<sequence length="223" mass="24668">MYKSKKINDIPENERPREQLLTKGPMSLKDQDLLAILLGRGIPGTDVMALAGKLSTTIDKKGLDIEAKDLLQFNGVGNAKATLILAAIEFVRRRIKPEGIKIARPSDLVPHVRHYADRKQEHFLCASVNGANEVMNIRVVSIGLVDRTLAHPREVFAGPLSDRASAVILAHNHPMGSLEPSPADMDVTRQMRQAGDIMGIAVLDHIIFNRTDHFSLLDEKINF</sequence>
<proteinExistence type="inferred from homology"/>
<evidence type="ECO:0000256" key="1">
    <source>
        <dbReference type="ARBA" id="ARBA00022670"/>
    </source>
</evidence>
<organism evidence="8">
    <name type="scientific">Candidatus Kentrum sp. LPFa</name>
    <dbReference type="NCBI Taxonomy" id="2126335"/>
    <lineage>
        <taxon>Bacteria</taxon>
        <taxon>Pseudomonadati</taxon>
        <taxon>Pseudomonadota</taxon>
        <taxon>Gammaproteobacteria</taxon>
        <taxon>Candidatus Kentrum</taxon>
    </lineage>
</organism>
<dbReference type="Gene3D" id="3.40.140.10">
    <property type="entry name" value="Cytidine Deaminase, domain 2"/>
    <property type="match status" value="1"/>
</dbReference>
<evidence type="ECO:0000259" key="7">
    <source>
        <dbReference type="PROSITE" id="PS50249"/>
    </source>
</evidence>
<dbReference type="Pfam" id="PF04002">
    <property type="entry name" value="RadC"/>
    <property type="match status" value="1"/>
</dbReference>
<dbReference type="AlphaFoldDB" id="A0A450WSV1"/>
<keyword evidence="3" id="KW-0378">Hydrolase</keyword>
<dbReference type="Pfam" id="PF20582">
    <property type="entry name" value="UPF0758_N"/>
    <property type="match status" value="1"/>
</dbReference>
<dbReference type="InterPro" id="IPR037518">
    <property type="entry name" value="MPN"/>
</dbReference>
<keyword evidence="2" id="KW-0479">Metal-binding</keyword>
<evidence type="ECO:0000256" key="5">
    <source>
        <dbReference type="ARBA" id="ARBA00023049"/>
    </source>
</evidence>
<gene>
    <name evidence="8" type="ORF">BECKLPF1236B_GA0070989_11976</name>
</gene>
<feature type="domain" description="MPN" evidence="7">
    <location>
        <begin position="101"/>
        <end position="222"/>
    </location>
</feature>
<name>A0A450WSV1_9GAMM</name>
<dbReference type="InterPro" id="IPR046778">
    <property type="entry name" value="UPF0758_N"/>
</dbReference>
<keyword evidence="1" id="KW-0645">Protease</keyword>
<protein>
    <submittedName>
        <fullName evidence="8">DNA repair protein RadC</fullName>
    </submittedName>
</protein>
<keyword evidence="4" id="KW-0862">Zinc</keyword>
<dbReference type="GO" id="GO:0008237">
    <property type="term" value="F:metallopeptidase activity"/>
    <property type="evidence" value="ECO:0007669"/>
    <property type="project" value="UniProtKB-KW"/>
</dbReference>
<dbReference type="InterPro" id="IPR001405">
    <property type="entry name" value="UPF0758"/>
</dbReference>